<dbReference type="InterPro" id="IPR018289">
    <property type="entry name" value="MULE_transposase_dom"/>
</dbReference>
<protein>
    <recommendedName>
        <fullName evidence="1">MULE transposase domain-containing protein</fullName>
    </recommendedName>
</protein>
<accession>A0A445AGC2</accession>
<dbReference type="AlphaFoldDB" id="A0A445AGC2"/>
<comment type="caution">
    <text evidence="2">The sequence shown here is derived from an EMBL/GenBank/DDBJ whole genome shotgun (WGS) entry which is preliminary data.</text>
</comment>
<name>A0A445AGC2_ARAHY</name>
<organism evidence="2 3">
    <name type="scientific">Arachis hypogaea</name>
    <name type="common">Peanut</name>
    <dbReference type="NCBI Taxonomy" id="3818"/>
    <lineage>
        <taxon>Eukaryota</taxon>
        <taxon>Viridiplantae</taxon>
        <taxon>Streptophyta</taxon>
        <taxon>Embryophyta</taxon>
        <taxon>Tracheophyta</taxon>
        <taxon>Spermatophyta</taxon>
        <taxon>Magnoliopsida</taxon>
        <taxon>eudicotyledons</taxon>
        <taxon>Gunneridae</taxon>
        <taxon>Pentapetalae</taxon>
        <taxon>rosids</taxon>
        <taxon>fabids</taxon>
        <taxon>Fabales</taxon>
        <taxon>Fabaceae</taxon>
        <taxon>Papilionoideae</taxon>
        <taxon>50 kb inversion clade</taxon>
        <taxon>dalbergioids sensu lato</taxon>
        <taxon>Dalbergieae</taxon>
        <taxon>Pterocarpus clade</taxon>
        <taxon>Arachis</taxon>
    </lineage>
</organism>
<dbReference type="Proteomes" id="UP000289738">
    <property type="component" value="Chromosome B02"/>
</dbReference>
<feature type="domain" description="MULE transposase" evidence="1">
    <location>
        <begin position="46"/>
        <end position="87"/>
    </location>
</feature>
<dbReference type="EMBL" id="SDMP01000012">
    <property type="protein sequence ID" value="RYR25486.1"/>
    <property type="molecule type" value="Genomic_DNA"/>
</dbReference>
<reference evidence="2 3" key="1">
    <citation type="submission" date="2019-01" db="EMBL/GenBank/DDBJ databases">
        <title>Sequencing of cultivated peanut Arachis hypogaea provides insights into genome evolution and oil improvement.</title>
        <authorList>
            <person name="Chen X."/>
        </authorList>
    </citation>
    <scope>NUCLEOTIDE SEQUENCE [LARGE SCALE GENOMIC DNA]</scope>
    <source>
        <strain evidence="3">cv. Fuhuasheng</strain>
        <tissue evidence="2">Leaves</tissue>
    </source>
</reference>
<dbReference type="PANTHER" id="PTHR47718:SF13">
    <property type="entry name" value="OS09G0290500 PROTEIN"/>
    <property type="match status" value="1"/>
</dbReference>
<dbReference type="STRING" id="3818.A0A445AGC2"/>
<keyword evidence="3" id="KW-1185">Reference proteome</keyword>
<evidence type="ECO:0000313" key="2">
    <source>
        <dbReference type="EMBL" id="RYR25486.1"/>
    </source>
</evidence>
<gene>
    <name evidence="2" type="ORF">Ahy_B02g059273</name>
</gene>
<evidence type="ECO:0000259" key="1">
    <source>
        <dbReference type="Pfam" id="PF10551"/>
    </source>
</evidence>
<dbReference type="Pfam" id="PF10551">
    <property type="entry name" value="MULE"/>
    <property type="match status" value="1"/>
</dbReference>
<sequence>MDYFKRMKERDNRFYYDVDYNKECQIIRILFADLRRIASYEYFGDVVSFDTTYLTNKYDMPFAAFVKVNYNRQFVLLGCWLLNSENRLHLCSYLIPRKALRHIRHRWCLWHLMKKVREKLKGYGCYKEIQSKRIFRGHSTITSCYMVDHRLPYVKHYDRLRDHFSKVVKVVLHSEQYNDLLHNLLKEFCVGLSQNILCSDCGASFNCGGKGVSECGRVETDANLIIHGPKRLKQKGRPSKARKILTFECEFEKCNKHSLKTHVESNSNN</sequence>
<proteinExistence type="predicted"/>
<evidence type="ECO:0000313" key="3">
    <source>
        <dbReference type="Proteomes" id="UP000289738"/>
    </source>
</evidence>
<dbReference type="PANTHER" id="PTHR47718">
    <property type="entry name" value="OS01G0519700 PROTEIN"/>
    <property type="match status" value="1"/>
</dbReference>